<sequence length="28" mass="2805">MTKCGSPRATTPRLFGGLSGVGRAPTSV</sequence>
<dbReference type="AlphaFoldDB" id="A0A392V702"/>
<dbReference type="Proteomes" id="UP000265520">
    <property type="component" value="Unassembled WGS sequence"/>
</dbReference>
<feature type="region of interest" description="Disordered" evidence="1">
    <location>
        <begin position="1"/>
        <end position="28"/>
    </location>
</feature>
<evidence type="ECO:0000256" key="1">
    <source>
        <dbReference type="SAM" id="MobiDB-lite"/>
    </source>
</evidence>
<evidence type="ECO:0000313" key="3">
    <source>
        <dbReference type="Proteomes" id="UP000265520"/>
    </source>
</evidence>
<name>A0A392V702_9FABA</name>
<protein>
    <submittedName>
        <fullName evidence="2">Uncharacterized protein</fullName>
    </submittedName>
</protein>
<proteinExistence type="predicted"/>
<organism evidence="2 3">
    <name type="scientific">Trifolium medium</name>
    <dbReference type="NCBI Taxonomy" id="97028"/>
    <lineage>
        <taxon>Eukaryota</taxon>
        <taxon>Viridiplantae</taxon>
        <taxon>Streptophyta</taxon>
        <taxon>Embryophyta</taxon>
        <taxon>Tracheophyta</taxon>
        <taxon>Spermatophyta</taxon>
        <taxon>Magnoliopsida</taxon>
        <taxon>eudicotyledons</taxon>
        <taxon>Gunneridae</taxon>
        <taxon>Pentapetalae</taxon>
        <taxon>rosids</taxon>
        <taxon>fabids</taxon>
        <taxon>Fabales</taxon>
        <taxon>Fabaceae</taxon>
        <taxon>Papilionoideae</taxon>
        <taxon>50 kb inversion clade</taxon>
        <taxon>NPAAA clade</taxon>
        <taxon>Hologalegina</taxon>
        <taxon>IRL clade</taxon>
        <taxon>Trifolieae</taxon>
        <taxon>Trifolium</taxon>
    </lineage>
</organism>
<feature type="non-terminal residue" evidence="2">
    <location>
        <position position="28"/>
    </location>
</feature>
<evidence type="ECO:0000313" key="2">
    <source>
        <dbReference type="EMBL" id="MCI82615.1"/>
    </source>
</evidence>
<keyword evidence="3" id="KW-1185">Reference proteome</keyword>
<dbReference type="EMBL" id="LXQA011047811">
    <property type="protein sequence ID" value="MCI82615.1"/>
    <property type="molecule type" value="Genomic_DNA"/>
</dbReference>
<comment type="caution">
    <text evidence="2">The sequence shown here is derived from an EMBL/GenBank/DDBJ whole genome shotgun (WGS) entry which is preliminary data.</text>
</comment>
<accession>A0A392V702</accession>
<reference evidence="2 3" key="1">
    <citation type="journal article" date="2018" name="Front. Plant Sci.">
        <title>Red Clover (Trifolium pratense) and Zigzag Clover (T. medium) - A Picture of Genomic Similarities and Differences.</title>
        <authorList>
            <person name="Dluhosova J."/>
            <person name="Istvanek J."/>
            <person name="Nedelnik J."/>
            <person name="Repkova J."/>
        </authorList>
    </citation>
    <scope>NUCLEOTIDE SEQUENCE [LARGE SCALE GENOMIC DNA]</scope>
    <source>
        <strain evidence="3">cv. 10/8</strain>
        <tissue evidence="2">Leaf</tissue>
    </source>
</reference>